<gene>
    <name evidence="1" type="ORF">ATEG_03598</name>
</gene>
<dbReference type="OrthoDB" id="1600564at2759"/>
<reference evidence="2" key="1">
    <citation type="submission" date="2005-09" db="EMBL/GenBank/DDBJ databases">
        <title>Annotation of the Aspergillus terreus NIH2624 genome.</title>
        <authorList>
            <person name="Birren B.W."/>
            <person name="Lander E.S."/>
            <person name="Galagan J.E."/>
            <person name="Nusbaum C."/>
            <person name="Devon K."/>
            <person name="Henn M."/>
            <person name="Ma L.-J."/>
            <person name="Jaffe D.B."/>
            <person name="Butler J."/>
            <person name="Alvarez P."/>
            <person name="Gnerre S."/>
            <person name="Grabherr M."/>
            <person name="Kleber M."/>
            <person name="Mauceli E.W."/>
            <person name="Brockman W."/>
            <person name="Rounsley S."/>
            <person name="Young S.K."/>
            <person name="LaButti K."/>
            <person name="Pushparaj V."/>
            <person name="DeCaprio D."/>
            <person name="Crawford M."/>
            <person name="Koehrsen M."/>
            <person name="Engels R."/>
            <person name="Montgomery P."/>
            <person name="Pearson M."/>
            <person name="Howarth C."/>
            <person name="Larson L."/>
            <person name="Luoma S."/>
            <person name="White J."/>
            <person name="Alvarado L."/>
            <person name="Kodira C.D."/>
            <person name="Zeng Q."/>
            <person name="Oleary S."/>
            <person name="Yandava C."/>
            <person name="Denning D.W."/>
            <person name="Nierman W.C."/>
            <person name="Milne T."/>
            <person name="Madden K."/>
        </authorList>
    </citation>
    <scope>NUCLEOTIDE SEQUENCE [LARGE SCALE GENOMIC DNA]</scope>
    <source>
        <strain evidence="2">NIH 2624 / FGSC A1156</strain>
    </source>
</reference>
<dbReference type="RefSeq" id="XP_001212776.1">
    <property type="nucleotide sequence ID" value="XM_001212776.1"/>
</dbReference>
<protein>
    <recommendedName>
        <fullName evidence="3">SGNH hydrolase-type esterase domain-containing protein</fullName>
    </recommendedName>
</protein>
<dbReference type="AlphaFoldDB" id="Q0CRT6"/>
<evidence type="ECO:0008006" key="3">
    <source>
        <dbReference type="Google" id="ProtNLM"/>
    </source>
</evidence>
<dbReference type="HOGENOM" id="CLU_1133378_0_0_1"/>
<proteinExistence type="predicted"/>
<dbReference type="EMBL" id="CH476598">
    <property type="protein sequence ID" value="EAU35400.1"/>
    <property type="molecule type" value="Genomic_DNA"/>
</dbReference>
<name>Q0CRT6_ASPTN</name>
<dbReference type="GeneID" id="4318132"/>
<evidence type="ECO:0000313" key="1">
    <source>
        <dbReference type="EMBL" id="EAU35400.1"/>
    </source>
</evidence>
<dbReference type="VEuPathDB" id="FungiDB:ATEG_03598"/>
<organism evidence="1 2">
    <name type="scientific">Aspergillus terreus (strain NIH 2624 / FGSC A1156)</name>
    <dbReference type="NCBI Taxonomy" id="341663"/>
    <lineage>
        <taxon>Eukaryota</taxon>
        <taxon>Fungi</taxon>
        <taxon>Dikarya</taxon>
        <taxon>Ascomycota</taxon>
        <taxon>Pezizomycotina</taxon>
        <taxon>Eurotiomycetes</taxon>
        <taxon>Eurotiomycetidae</taxon>
        <taxon>Eurotiales</taxon>
        <taxon>Aspergillaceae</taxon>
        <taxon>Aspergillus</taxon>
        <taxon>Aspergillus subgen. Circumdati</taxon>
    </lineage>
</organism>
<evidence type="ECO:0000313" key="2">
    <source>
        <dbReference type="Proteomes" id="UP000007963"/>
    </source>
</evidence>
<accession>Q0CRT6</accession>
<dbReference type="eggNOG" id="ENOG502RY46">
    <property type="taxonomic scope" value="Eukaryota"/>
</dbReference>
<dbReference type="InterPro" id="IPR036514">
    <property type="entry name" value="SGNH_hydro_sf"/>
</dbReference>
<dbReference type="Gene3D" id="3.40.50.1110">
    <property type="entry name" value="SGNH hydrolase"/>
    <property type="match status" value="1"/>
</dbReference>
<sequence length="245" mass="26521">MKISSFLLLSHVIVGGKKDGSLIAYGLSQGVIAADGGRPWPSYVGQYAGARVHNYAVSGAVCSRNITPETIPATEQLFPDVDSVEIPSFFMDTNYTLPDGTRFIDLSPESTVFAIMIGGNDIGAHAFLTDSQPPGKPLPDYIDCVFEQIDRLYRGGARYFLLNKLGAMYLAPQYAMPEAGGVAASQYWPNKYSNGTAASQRMLQHVATVNAIYDLRTLLEVMYQKKYPGASFALVDLGRLVGCSA</sequence>
<dbReference type="Proteomes" id="UP000007963">
    <property type="component" value="Unassembled WGS sequence"/>
</dbReference>
<dbReference type="SUPFAM" id="SSF52266">
    <property type="entry name" value="SGNH hydrolase"/>
    <property type="match status" value="1"/>
</dbReference>